<feature type="active site" description="Nucleophile" evidence="2">
    <location>
        <position position="85"/>
    </location>
</feature>
<dbReference type="GO" id="GO:0016042">
    <property type="term" value="P:lipid catabolic process"/>
    <property type="evidence" value="ECO:0007669"/>
    <property type="project" value="UniProtKB-UniRule"/>
</dbReference>
<keyword evidence="1 2" id="KW-0443">Lipid metabolism</keyword>
<feature type="short sequence motif" description="GXGXXG" evidence="2">
    <location>
        <begin position="53"/>
        <end position="58"/>
    </location>
</feature>
<proteinExistence type="predicted"/>
<accession>A0A0E1VUR1</accession>
<protein>
    <submittedName>
        <fullName evidence="4">Patatin-like phospholipase</fullName>
    </submittedName>
</protein>
<dbReference type="Pfam" id="PF01734">
    <property type="entry name" value="Patatin"/>
    <property type="match status" value="1"/>
</dbReference>
<feature type="domain" description="PNPLA" evidence="3">
    <location>
        <begin position="49"/>
        <end position="245"/>
    </location>
</feature>
<reference evidence="4" key="1">
    <citation type="submission" date="2009-05" db="EMBL/GenBank/DDBJ databases">
        <authorList>
            <person name="Harkins D.M."/>
            <person name="DeShazer D."/>
            <person name="Woods D.E."/>
            <person name="Brinkac L.M."/>
            <person name="Brown K.A."/>
            <person name="Hung G.C."/>
            <person name="Tuanyok A."/>
            <person name="Zhang B."/>
            <person name="Nierman W.C."/>
        </authorList>
    </citation>
    <scope>NUCLEOTIDE SEQUENCE [LARGE SCALE GENOMIC DNA]</scope>
    <source>
        <strain evidence="4">1710a</strain>
    </source>
</reference>
<organism evidence="4">
    <name type="scientific">Burkholderia pseudomallei 1710a</name>
    <dbReference type="NCBI Taxonomy" id="320371"/>
    <lineage>
        <taxon>Bacteria</taxon>
        <taxon>Pseudomonadati</taxon>
        <taxon>Pseudomonadota</taxon>
        <taxon>Betaproteobacteria</taxon>
        <taxon>Burkholderiales</taxon>
        <taxon>Burkholderiaceae</taxon>
        <taxon>Burkholderia</taxon>
        <taxon>pseudomallei group</taxon>
    </lineage>
</organism>
<evidence type="ECO:0000259" key="3">
    <source>
        <dbReference type="PROSITE" id="PS51635"/>
    </source>
</evidence>
<evidence type="ECO:0000256" key="1">
    <source>
        <dbReference type="ARBA" id="ARBA00023098"/>
    </source>
</evidence>
<dbReference type="AlphaFoldDB" id="A0A0E1VUR1"/>
<dbReference type="PANTHER" id="PTHR24138">
    <property type="entry name" value="INTRACELLLAR PHOSPHOLIPASE A FAMILY"/>
    <property type="match status" value="1"/>
</dbReference>
<sequence length="375" mass="40174">MCACAAAQRSASSMHAARRRRRCVRSKASVPVFHAFHESRRTAMAFKILSCDGGGIRGLITALLIQDLDRRSGILAKADGFAGTSTGGLIALALARGVSISEVVDVYRNRGSEIFQESGAWLEQRATIATDASFAAFAGPGLFACQYVNTGLKRIAQELLRGGDLTELHRLTVINSSRLWDPALRSWSACTFSNASGNAYRHVALVDAALATSAAPSYFPPYEVPSLGYFADGGLFANNPSMTAVSEALASRLGGELGNLRVLSFGTGISQAGIRPSAIGDPLRWGVTTWFWPFESHDVPASALLGLTLDTTAMLATQQATQLLGGGYRRANFVLGETVGLDDWRKASLLESETAAYMKTPAWEGVCQWVDANWR</sequence>
<dbReference type="InterPro" id="IPR047156">
    <property type="entry name" value="Teg/CotR/CapV-like"/>
</dbReference>
<name>A0A0E1VUR1_BURPE</name>
<dbReference type="Gene3D" id="3.40.1090.10">
    <property type="entry name" value="Cytosolic phospholipase A2 catalytic domain"/>
    <property type="match status" value="1"/>
</dbReference>
<dbReference type="PANTHER" id="PTHR24138:SF10">
    <property type="entry name" value="PHOSPHOLIPASE A2"/>
    <property type="match status" value="1"/>
</dbReference>
<feature type="short sequence motif" description="GXSXG" evidence="2">
    <location>
        <begin position="83"/>
        <end position="87"/>
    </location>
</feature>
<dbReference type="HOGENOM" id="CLU_000288_144_9_4"/>
<dbReference type="SUPFAM" id="SSF52151">
    <property type="entry name" value="FabD/lysophospholipase-like"/>
    <property type="match status" value="1"/>
</dbReference>
<dbReference type="EMBL" id="CM000833">
    <property type="protein sequence ID" value="EET04665.1"/>
    <property type="molecule type" value="Genomic_DNA"/>
</dbReference>
<dbReference type="InterPro" id="IPR016035">
    <property type="entry name" value="Acyl_Trfase/lysoPLipase"/>
</dbReference>
<keyword evidence="2" id="KW-0378">Hydrolase</keyword>
<evidence type="ECO:0000256" key="2">
    <source>
        <dbReference type="PROSITE-ProRule" id="PRU01161"/>
    </source>
</evidence>
<feature type="active site" description="Proton acceptor" evidence="2">
    <location>
        <position position="232"/>
    </location>
</feature>
<dbReference type="GO" id="GO:0016787">
    <property type="term" value="F:hydrolase activity"/>
    <property type="evidence" value="ECO:0007669"/>
    <property type="project" value="UniProtKB-UniRule"/>
</dbReference>
<dbReference type="PROSITE" id="PS51635">
    <property type="entry name" value="PNPLA"/>
    <property type="match status" value="1"/>
</dbReference>
<evidence type="ECO:0000313" key="4">
    <source>
        <dbReference type="EMBL" id="EET04665.1"/>
    </source>
</evidence>
<keyword evidence="2" id="KW-0442">Lipid degradation</keyword>
<feature type="short sequence motif" description="DGA/G" evidence="2">
    <location>
        <begin position="232"/>
        <end position="234"/>
    </location>
</feature>
<gene>
    <name evidence="4" type="ORF">BURPS1710A_A1502</name>
</gene>
<dbReference type="InterPro" id="IPR002641">
    <property type="entry name" value="PNPLA_dom"/>
</dbReference>
<dbReference type="Proteomes" id="UP000001812">
    <property type="component" value="Chromosome II"/>
</dbReference>